<dbReference type="EMBL" id="CP012159">
    <property type="protein sequence ID" value="AKT40259.1"/>
    <property type="molecule type" value="Genomic_DNA"/>
</dbReference>
<dbReference type="InterPro" id="IPR006153">
    <property type="entry name" value="Cation/H_exchanger_TM"/>
</dbReference>
<dbReference type="RefSeq" id="WP_050432214.1">
    <property type="nucleotide sequence ID" value="NZ_CP012159.1"/>
</dbReference>
<protein>
    <submittedName>
        <fullName evidence="8">Sodium/hydrogen exchanger family protein</fullName>
    </submittedName>
</protein>
<evidence type="ECO:0000256" key="1">
    <source>
        <dbReference type="ARBA" id="ARBA00004141"/>
    </source>
</evidence>
<dbReference type="PANTHER" id="PTHR43021">
    <property type="entry name" value="NA(+)/H(+) ANTIPORTER-RELATED"/>
    <property type="match status" value="1"/>
</dbReference>
<evidence type="ECO:0000259" key="7">
    <source>
        <dbReference type="Pfam" id="PF00999"/>
    </source>
</evidence>
<reference evidence="8 9" key="1">
    <citation type="submission" date="2015-07" db="EMBL/GenBank/DDBJ databases">
        <title>Genome analysis of myxobacterium Chondromyces crocatus Cm c5 reveals a high potential for natural compound synthesis and the genetic basis for the loss of fruiting body formation.</title>
        <authorList>
            <person name="Zaburannyi N."/>
            <person name="Bunk B."/>
            <person name="Maier J."/>
            <person name="Overmann J."/>
            <person name="Mueller R."/>
        </authorList>
    </citation>
    <scope>NUCLEOTIDE SEQUENCE [LARGE SCALE GENOMIC DNA]</scope>
    <source>
        <strain evidence="8 9">Cm c5</strain>
    </source>
</reference>
<dbReference type="OrthoDB" id="9783404at2"/>
<comment type="subcellular location">
    <subcellularLocation>
        <location evidence="1">Membrane</location>
        <topology evidence="1">Multi-pass membrane protein</topology>
    </subcellularLocation>
</comment>
<feature type="transmembrane region" description="Helical" evidence="6">
    <location>
        <begin position="156"/>
        <end position="176"/>
    </location>
</feature>
<gene>
    <name evidence="8" type="ORF">CMC5_044120</name>
</gene>
<dbReference type="STRING" id="52.CMC5_044120"/>
<feature type="transmembrane region" description="Helical" evidence="6">
    <location>
        <begin position="41"/>
        <end position="59"/>
    </location>
</feature>
<dbReference type="PANTHER" id="PTHR43021:SF2">
    <property type="entry name" value="CATION_H+ EXCHANGER DOMAIN-CONTAINING PROTEIN"/>
    <property type="match status" value="1"/>
</dbReference>
<feature type="transmembrane region" description="Helical" evidence="6">
    <location>
        <begin position="270"/>
        <end position="287"/>
    </location>
</feature>
<feature type="transmembrane region" description="Helical" evidence="6">
    <location>
        <begin position="240"/>
        <end position="263"/>
    </location>
</feature>
<feature type="domain" description="Cation/H+ exchanger transmembrane" evidence="7">
    <location>
        <begin position="54"/>
        <end position="374"/>
    </location>
</feature>
<evidence type="ECO:0000256" key="2">
    <source>
        <dbReference type="ARBA" id="ARBA00022692"/>
    </source>
</evidence>
<evidence type="ECO:0000256" key="4">
    <source>
        <dbReference type="ARBA" id="ARBA00023136"/>
    </source>
</evidence>
<dbReference type="GO" id="GO:1902600">
    <property type="term" value="P:proton transmembrane transport"/>
    <property type="evidence" value="ECO:0007669"/>
    <property type="project" value="InterPro"/>
</dbReference>
<dbReference type="GO" id="GO:0016020">
    <property type="term" value="C:membrane"/>
    <property type="evidence" value="ECO:0007669"/>
    <property type="project" value="UniProtKB-SubCell"/>
</dbReference>
<dbReference type="AlphaFoldDB" id="A0A0K1EHC7"/>
<dbReference type="InterPro" id="IPR038770">
    <property type="entry name" value="Na+/solute_symporter_sf"/>
</dbReference>
<accession>A0A0K1EHC7</accession>
<dbReference type="KEGG" id="ccro:CMC5_044120"/>
<dbReference type="Pfam" id="PF00999">
    <property type="entry name" value="Na_H_Exchanger"/>
    <property type="match status" value="1"/>
</dbReference>
<evidence type="ECO:0000313" key="9">
    <source>
        <dbReference type="Proteomes" id="UP000067626"/>
    </source>
</evidence>
<sequence length="461" mass="47885">MSAHPDAMPKGARQHVIHALVLLLLFALLYAGTRAVPGLHGPAATIASAGFLLLAGTLASELVEPLGLPHLSGYILAGVLAGPHVLHLVDHETVEELSSVNSLALALIALAGGSQLRMAMLREGLKSISLHHVLQLVLVLPVMGAVFYFARPLIPFAAALSVTSAIGVALLWGAFAMCRSSAATLGILSQTRATGPLAQHSLAFVMTSDVLAIVLTAFMITVARPLVVPGATMAMKDFEALGRVLLGSVALGTTLGLALAAYLRLVGKQTILVFVALGFGATTLLRYLQFNPLLVFMTAGFVVMNLSTQGEKLIQAVQDAASVVFVLFFATAGAHLDLPLLGLMWPVALLLGGSRALASFGAAKLAGRLAGDAPVLRRWSWAALVSQAGLALGLGFEVERAYPSLGRGFGALVVACVALNELAGPVLFKLALDRAGESAAEAERVDPGSQRAEALLEQESR</sequence>
<keyword evidence="2 6" id="KW-0812">Transmembrane</keyword>
<feature type="transmembrane region" description="Helical" evidence="6">
    <location>
        <begin position="132"/>
        <end position="150"/>
    </location>
</feature>
<keyword evidence="4 6" id="KW-0472">Membrane</keyword>
<feature type="transmembrane region" description="Helical" evidence="6">
    <location>
        <begin position="197"/>
        <end position="220"/>
    </location>
</feature>
<feature type="transmembrane region" description="Helical" evidence="6">
    <location>
        <begin position="293"/>
        <end position="308"/>
    </location>
</feature>
<dbReference type="Gene3D" id="1.20.1530.20">
    <property type="match status" value="1"/>
</dbReference>
<feature type="region of interest" description="Disordered" evidence="5">
    <location>
        <begin position="441"/>
        <end position="461"/>
    </location>
</feature>
<organism evidence="8 9">
    <name type="scientific">Chondromyces crocatus</name>
    <dbReference type="NCBI Taxonomy" id="52"/>
    <lineage>
        <taxon>Bacteria</taxon>
        <taxon>Pseudomonadati</taxon>
        <taxon>Myxococcota</taxon>
        <taxon>Polyangia</taxon>
        <taxon>Polyangiales</taxon>
        <taxon>Polyangiaceae</taxon>
        <taxon>Chondromyces</taxon>
    </lineage>
</organism>
<keyword evidence="3 6" id="KW-1133">Transmembrane helix</keyword>
<evidence type="ECO:0000256" key="5">
    <source>
        <dbReference type="SAM" id="MobiDB-lite"/>
    </source>
</evidence>
<evidence type="ECO:0000256" key="6">
    <source>
        <dbReference type="SAM" id="Phobius"/>
    </source>
</evidence>
<proteinExistence type="predicted"/>
<keyword evidence="9" id="KW-1185">Reference proteome</keyword>
<evidence type="ECO:0000313" key="8">
    <source>
        <dbReference type="EMBL" id="AKT40259.1"/>
    </source>
</evidence>
<feature type="transmembrane region" description="Helical" evidence="6">
    <location>
        <begin position="101"/>
        <end position="120"/>
    </location>
</feature>
<feature type="transmembrane region" description="Helical" evidence="6">
    <location>
        <begin position="320"/>
        <end position="338"/>
    </location>
</feature>
<dbReference type="GO" id="GO:0015297">
    <property type="term" value="F:antiporter activity"/>
    <property type="evidence" value="ECO:0007669"/>
    <property type="project" value="InterPro"/>
</dbReference>
<dbReference type="Proteomes" id="UP000067626">
    <property type="component" value="Chromosome"/>
</dbReference>
<evidence type="ECO:0000256" key="3">
    <source>
        <dbReference type="ARBA" id="ARBA00022989"/>
    </source>
</evidence>
<name>A0A0K1EHC7_CHOCO</name>